<feature type="compositionally biased region" description="Basic and acidic residues" evidence="1">
    <location>
        <begin position="166"/>
        <end position="178"/>
    </location>
</feature>
<dbReference type="EMBL" id="CYKH01000001">
    <property type="protein sequence ID" value="CUE55497.1"/>
    <property type="molecule type" value="Genomic_DNA"/>
</dbReference>
<feature type="compositionally biased region" description="Low complexity" evidence="1">
    <location>
        <begin position="720"/>
        <end position="730"/>
    </location>
</feature>
<dbReference type="VEuPathDB" id="TriTrypDB:BSAL_48985"/>
<accession>A0A0S4IJV2</accession>
<organism evidence="2 3">
    <name type="scientific">Bodo saltans</name>
    <name type="common">Flagellated protozoan</name>
    <dbReference type="NCBI Taxonomy" id="75058"/>
    <lineage>
        <taxon>Eukaryota</taxon>
        <taxon>Discoba</taxon>
        <taxon>Euglenozoa</taxon>
        <taxon>Kinetoplastea</taxon>
        <taxon>Metakinetoplastina</taxon>
        <taxon>Eubodonida</taxon>
        <taxon>Bodonidae</taxon>
        <taxon>Bodo</taxon>
    </lineage>
</organism>
<dbReference type="Proteomes" id="UP000051952">
    <property type="component" value="Unassembled WGS sequence"/>
</dbReference>
<feature type="compositionally biased region" description="Polar residues" evidence="1">
    <location>
        <begin position="619"/>
        <end position="654"/>
    </location>
</feature>
<sequence length="758" mass="81607">MKAHSGHPMHPPSSSSSVTLSIADHTLRREWRMHNVDVECLSLQWLFDTALILRRRRRYDANNDDDALAEAGNITTTQPLEKGSSSSSSSSFSHRLAPVIISDEATRELQRLVLRNHDEQQHSAAASLLVLRVNGVCLREVANTIMHSSTSPQHGGSSSSSTSRQQYDDRNKPNRHTTDINLANIPLSLVLAHVSSSLPSLKSLGAGSAAAPLVGSMVTVHAYLLSGFSPVRQKASKQQRSGNVVNGATSVAGTPTAPLRTATPQLRSLSTKATLVAVGNTIDADASIIDSSSITLHKGNEDVSESVAFYRRDHDAAMLRAHQFVAAELSPLKRRSDDDGPAVAVSTSTIDDGTMSDSREGAVKPPRSPLPMKRGDAASSAAKKSTTPQREQKRSPAPLRHASSSSSMIHRATGVVITVGSNSLHKTASSEVALLSVTVSHDDPQLAVDSEPTTSSSSPVVFTASDDKRRETMMSEEEDAVAPAAALLHGNSSDDEDDERTPLPRRSINNSGHYATSDVARRLSTLSDLSQAKKQFAPTSSYASVINHHDNNQQYQHSKPFVIDIASSHANNNKAANGGSGRLDFDDYNSYRVYRKSVEATEDAFREPREHAAQLRVPINQTSTTTAYHSQRSSASSTDRDNISSSGVHPSTTGRRGMLPVPSDDIQLFRGSTSQQQQQQQQQQVVTVVTKTVHLGEDEEADDDDAVSPPPRARRGGGAPWTDATTTPPASSRRFEGGDDAITPPQRYHNRVISVALD</sequence>
<evidence type="ECO:0000313" key="2">
    <source>
        <dbReference type="EMBL" id="CUE55497.1"/>
    </source>
</evidence>
<feature type="region of interest" description="Disordered" evidence="1">
    <location>
        <begin position="696"/>
        <end position="758"/>
    </location>
</feature>
<keyword evidence="3" id="KW-1185">Reference proteome</keyword>
<dbReference type="AlphaFoldDB" id="A0A0S4IJV2"/>
<evidence type="ECO:0000256" key="1">
    <source>
        <dbReference type="SAM" id="MobiDB-lite"/>
    </source>
</evidence>
<feature type="region of interest" description="Disordered" evidence="1">
    <location>
        <begin position="602"/>
        <end position="683"/>
    </location>
</feature>
<feature type="compositionally biased region" description="Low complexity" evidence="1">
    <location>
        <begin position="447"/>
        <end position="464"/>
    </location>
</feature>
<protein>
    <submittedName>
        <fullName evidence="2">Uncharacterized protein</fullName>
    </submittedName>
</protein>
<feature type="region of interest" description="Disordered" evidence="1">
    <location>
        <begin position="147"/>
        <end position="178"/>
    </location>
</feature>
<gene>
    <name evidence="2" type="ORF">BSAL_48985</name>
</gene>
<name>A0A0S4IJV2_BODSA</name>
<proteinExistence type="predicted"/>
<feature type="region of interest" description="Disordered" evidence="1">
    <location>
        <begin position="332"/>
        <end position="408"/>
    </location>
</feature>
<feature type="compositionally biased region" description="Low complexity" evidence="1">
    <location>
        <begin position="147"/>
        <end position="163"/>
    </location>
</feature>
<feature type="region of interest" description="Disordered" evidence="1">
    <location>
        <begin position="445"/>
        <end position="516"/>
    </location>
</feature>
<feature type="compositionally biased region" description="Basic and acidic residues" evidence="1">
    <location>
        <begin position="602"/>
        <end position="613"/>
    </location>
</feature>
<feature type="region of interest" description="Disordered" evidence="1">
    <location>
        <begin position="236"/>
        <end position="259"/>
    </location>
</feature>
<feature type="compositionally biased region" description="Acidic residues" evidence="1">
    <location>
        <begin position="697"/>
        <end position="706"/>
    </location>
</feature>
<reference evidence="3" key="1">
    <citation type="submission" date="2015-09" db="EMBL/GenBank/DDBJ databases">
        <authorList>
            <consortium name="Pathogen Informatics"/>
        </authorList>
    </citation>
    <scope>NUCLEOTIDE SEQUENCE [LARGE SCALE GENOMIC DNA]</scope>
    <source>
        <strain evidence="3">Lake Konstanz</strain>
    </source>
</reference>
<feature type="compositionally biased region" description="Polar residues" evidence="1">
    <location>
        <begin position="236"/>
        <end position="253"/>
    </location>
</feature>
<evidence type="ECO:0000313" key="3">
    <source>
        <dbReference type="Proteomes" id="UP000051952"/>
    </source>
</evidence>
<feature type="region of interest" description="Disordered" evidence="1">
    <location>
        <begin position="70"/>
        <end position="91"/>
    </location>
</feature>